<reference evidence="1" key="1">
    <citation type="submission" date="2016-08" db="EMBL/GenBank/DDBJ databases">
        <title>Complete Genome Seqeunce of Paenibacillus sp. BIHB 4019 from tea rhizoplane.</title>
        <authorList>
            <person name="Thakur R."/>
            <person name="Swarnkar M.K."/>
            <person name="Gulati A."/>
        </authorList>
    </citation>
    <scope>NUCLEOTIDE SEQUENCE [LARGE SCALE GENOMIC DNA]</scope>
    <source>
        <strain evidence="1">BIHB4019</strain>
    </source>
</reference>
<accession>A0A1B2DI02</accession>
<protein>
    <submittedName>
        <fullName evidence="1">Uncharacterized protein</fullName>
    </submittedName>
</protein>
<dbReference type="AlphaFoldDB" id="A0A1B2DI02"/>
<dbReference type="RefSeq" id="WP_099518527.1">
    <property type="nucleotide sequence ID" value="NZ_CP016808.1"/>
</dbReference>
<gene>
    <name evidence="1" type="ORF">BBD42_13155</name>
</gene>
<dbReference type="EMBL" id="CP016808">
    <property type="protein sequence ID" value="ANY67316.1"/>
    <property type="molecule type" value="Genomic_DNA"/>
</dbReference>
<proteinExistence type="predicted"/>
<evidence type="ECO:0000313" key="1">
    <source>
        <dbReference type="EMBL" id="ANY67316.1"/>
    </source>
</evidence>
<name>A0A1B2DI02_9BACL</name>
<sequence>MAQVTGFPIRLQAPPRTDDINILREYVARLANHYAELAKQVDFVVNGNIDAKNIRAKSIEAENISVDELSAISADLGHITAGLIEAVTIIGSYIATANGTFPRCELSSTGNLFAAYKSATEYTAFNPDMPGTSAPGLEFKSPSQNAQISIDEGLFYIRSEGVIHIVSETSYVVLGGLGTPGAIVYSWSKLLNVATDTTLQEELDNLSNRITALGG</sequence>
<organism evidence="1">
    <name type="scientific">Paenibacillus sp. BIHB 4019</name>
    <dbReference type="NCBI Taxonomy" id="1870819"/>
    <lineage>
        <taxon>Bacteria</taxon>
        <taxon>Bacillati</taxon>
        <taxon>Bacillota</taxon>
        <taxon>Bacilli</taxon>
        <taxon>Bacillales</taxon>
        <taxon>Paenibacillaceae</taxon>
        <taxon>Paenibacillus</taxon>
    </lineage>
</organism>